<protein>
    <recommendedName>
        <fullName evidence="2">Endonuclease/exonuclease/phosphatase domain-containing protein</fullName>
    </recommendedName>
</protein>
<feature type="non-terminal residue" evidence="1">
    <location>
        <position position="1"/>
    </location>
</feature>
<proteinExistence type="predicted"/>
<accession>A0A0L8GGB7</accession>
<dbReference type="AlphaFoldDB" id="A0A0L8GGB7"/>
<dbReference type="Gene3D" id="3.60.10.10">
    <property type="entry name" value="Endonuclease/exonuclease/phosphatase"/>
    <property type="match status" value="1"/>
</dbReference>
<gene>
    <name evidence="1" type="ORF">OCBIM_22033827mg</name>
</gene>
<reference evidence="1" key="1">
    <citation type="submission" date="2015-07" db="EMBL/GenBank/DDBJ databases">
        <title>MeaNS - Measles Nucleotide Surveillance Program.</title>
        <authorList>
            <person name="Tran T."/>
            <person name="Druce J."/>
        </authorList>
    </citation>
    <scope>NUCLEOTIDE SEQUENCE</scope>
    <source>
        <strain evidence="1">UCB-OBI-ISO-001</strain>
        <tissue evidence="1">Gonad</tissue>
    </source>
</reference>
<evidence type="ECO:0008006" key="2">
    <source>
        <dbReference type="Google" id="ProtNLM"/>
    </source>
</evidence>
<sequence>IRRGAGVGLAMRNSTALQLKEDPTPVTDRIITRLLLHKKVYATIVSVYAPTLNKLREVLGKVPCKDKQIISGDLNARVGRSVDRRPDMIGKHGAGK</sequence>
<evidence type="ECO:0000313" key="1">
    <source>
        <dbReference type="EMBL" id="KOF76062.1"/>
    </source>
</evidence>
<dbReference type="EMBL" id="KQ421891">
    <property type="protein sequence ID" value="KOF76062.1"/>
    <property type="molecule type" value="Genomic_DNA"/>
</dbReference>
<name>A0A0L8GGB7_OCTBM</name>
<dbReference type="InterPro" id="IPR036691">
    <property type="entry name" value="Endo/exonu/phosph_ase_sf"/>
</dbReference>
<organism evidence="1">
    <name type="scientific">Octopus bimaculoides</name>
    <name type="common">California two-spotted octopus</name>
    <dbReference type="NCBI Taxonomy" id="37653"/>
    <lineage>
        <taxon>Eukaryota</taxon>
        <taxon>Metazoa</taxon>
        <taxon>Spiralia</taxon>
        <taxon>Lophotrochozoa</taxon>
        <taxon>Mollusca</taxon>
        <taxon>Cephalopoda</taxon>
        <taxon>Coleoidea</taxon>
        <taxon>Octopodiformes</taxon>
        <taxon>Octopoda</taxon>
        <taxon>Incirrata</taxon>
        <taxon>Octopodidae</taxon>
        <taxon>Octopus</taxon>
    </lineage>
</organism>